<evidence type="ECO:0000256" key="3">
    <source>
        <dbReference type="ARBA" id="ARBA00022989"/>
    </source>
</evidence>
<feature type="transmembrane region" description="Helical" evidence="5">
    <location>
        <begin position="48"/>
        <end position="74"/>
    </location>
</feature>
<proteinExistence type="predicted"/>
<dbReference type="SUPFAM" id="SSF90123">
    <property type="entry name" value="ABC transporter transmembrane region"/>
    <property type="match status" value="1"/>
</dbReference>
<evidence type="ECO:0000256" key="1">
    <source>
        <dbReference type="ARBA" id="ARBA00004651"/>
    </source>
</evidence>
<feature type="transmembrane region" description="Helical" evidence="5">
    <location>
        <begin position="12"/>
        <end position="36"/>
    </location>
</feature>
<sequence>MKKYLFQNKKLLSLNIIFIMILSCMEILKAALFGFVVDSATSLNLDKFILSIQYTLIFIIMLFIISILSGIIYAKLVKKSLIKLKEDILSGILEKDFKVFNSSNSSKYISYLTNDINIINNDFFNNINSLLS</sequence>
<dbReference type="Proteomes" id="UP000627166">
    <property type="component" value="Unassembled WGS sequence"/>
</dbReference>
<accession>A0ABR8YNQ3</accession>
<dbReference type="InterPro" id="IPR036640">
    <property type="entry name" value="ABC1_TM_sf"/>
</dbReference>
<evidence type="ECO:0000256" key="4">
    <source>
        <dbReference type="ARBA" id="ARBA00023136"/>
    </source>
</evidence>
<keyword evidence="3 5" id="KW-1133">Transmembrane helix</keyword>
<reference evidence="7 8" key="1">
    <citation type="submission" date="2020-08" db="EMBL/GenBank/DDBJ databases">
        <title>A Genomic Blueprint of the Chicken Gut Microbiome.</title>
        <authorList>
            <person name="Gilroy R."/>
            <person name="Ravi A."/>
            <person name="Getino M."/>
            <person name="Pursley I."/>
            <person name="Horton D.L."/>
            <person name="Alikhan N.-F."/>
            <person name="Baker D."/>
            <person name="Gharbi K."/>
            <person name="Hall N."/>
            <person name="Watson M."/>
            <person name="Adriaenssens E.M."/>
            <person name="Foster-Nyarko E."/>
            <person name="Jarju S."/>
            <person name="Secka A."/>
            <person name="Antonio M."/>
            <person name="Oren A."/>
            <person name="Chaudhuri R."/>
            <person name="La Ragione R.M."/>
            <person name="Hildebrand F."/>
            <person name="Pallen M.J."/>
        </authorList>
    </citation>
    <scope>NUCLEOTIDE SEQUENCE [LARGE SCALE GENOMIC DNA]</scope>
    <source>
        <strain evidence="7 8">N37</strain>
    </source>
</reference>
<feature type="domain" description="ABC transmembrane type-1" evidence="6">
    <location>
        <begin position="16"/>
        <end position="131"/>
    </location>
</feature>
<keyword evidence="4 5" id="KW-0472">Membrane</keyword>
<dbReference type="EMBL" id="JACSQB010000019">
    <property type="protein sequence ID" value="MBD8045883.1"/>
    <property type="molecule type" value="Genomic_DNA"/>
</dbReference>
<dbReference type="InterPro" id="IPR011527">
    <property type="entry name" value="ABC1_TM_dom"/>
</dbReference>
<evidence type="ECO:0000256" key="5">
    <source>
        <dbReference type="SAM" id="Phobius"/>
    </source>
</evidence>
<evidence type="ECO:0000313" key="8">
    <source>
        <dbReference type="Proteomes" id="UP000627166"/>
    </source>
</evidence>
<protein>
    <recommendedName>
        <fullName evidence="6">ABC transmembrane type-1 domain-containing protein</fullName>
    </recommendedName>
</protein>
<dbReference type="Gene3D" id="1.20.1560.10">
    <property type="entry name" value="ABC transporter type 1, transmembrane domain"/>
    <property type="match status" value="1"/>
</dbReference>
<comment type="caution">
    <text evidence="7">The sequence shown here is derived from an EMBL/GenBank/DDBJ whole genome shotgun (WGS) entry which is preliminary data.</text>
</comment>
<gene>
    <name evidence="7" type="ORF">H9637_02310</name>
</gene>
<comment type="subcellular location">
    <subcellularLocation>
        <location evidence="1">Cell membrane</location>
        <topology evidence="1">Multi-pass membrane protein</topology>
    </subcellularLocation>
</comment>
<evidence type="ECO:0000256" key="2">
    <source>
        <dbReference type="ARBA" id="ARBA00022692"/>
    </source>
</evidence>
<evidence type="ECO:0000259" key="6">
    <source>
        <dbReference type="PROSITE" id="PS50929"/>
    </source>
</evidence>
<keyword evidence="2 5" id="KW-0812">Transmembrane</keyword>
<organism evidence="7 8">
    <name type="scientific">Clostridium faecium</name>
    <dbReference type="NCBI Taxonomy" id="2762223"/>
    <lineage>
        <taxon>Bacteria</taxon>
        <taxon>Bacillati</taxon>
        <taxon>Bacillota</taxon>
        <taxon>Clostridia</taxon>
        <taxon>Eubacteriales</taxon>
        <taxon>Clostridiaceae</taxon>
        <taxon>Clostridium</taxon>
    </lineage>
</organism>
<evidence type="ECO:0000313" key="7">
    <source>
        <dbReference type="EMBL" id="MBD8045883.1"/>
    </source>
</evidence>
<dbReference type="PROSITE" id="PS50929">
    <property type="entry name" value="ABC_TM1F"/>
    <property type="match status" value="1"/>
</dbReference>
<dbReference type="Pfam" id="PF00664">
    <property type="entry name" value="ABC_membrane"/>
    <property type="match status" value="1"/>
</dbReference>
<name>A0ABR8YNQ3_9CLOT</name>
<dbReference type="PROSITE" id="PS51257">
    <property type="entry name" value="PROKAR_LIPOPROTEIN"/>
    <property type="match status" value="1"/>
</dbReference>
<keyword evidence="8" id="KW-1185">Reference proteome</keyword>